<accession>A0A2G5DYC2</accession>
<reference evidence="1 2" key="1">
    <citation type="submission" date="2017-09" db="EMBL/GenBank/DDBJ databases">
        <title>WGS assembly of Aquilegia coerulea Goldsmith.</title>
        <authorList>
            <person name="Hodges S."/>
            <person name="Kramer E."/>
            <person name="Nordborg M."/>
            <person name="Tomkins J."/>
            <person name="Borevitz J."/>
            <person name="Derieg N."/>
            <person name="Yan J."/>
            <person name="Mihaltcheva S."/>
            <person name="Hayes R.D."/>
            <person name="Rokhsar D."/>
        </authorList>
    </citation>
    <scope>NUCLEOTIDE SEQUENCE [LARGE SCALE GENOMIC DNA]</scope>
    <source>
        <strain evidence="2">cv. Goldsmith</strain>
    </source>
</reference>
<dbReference type="AlphaFoldDB" id="A0A2G5DYC2"/>
<dbReference type="EMBL" id="KZ305031">
    <property type="protein sequence ID" value="PIA48523.1"/>
    <property type="molecule type" value="Genomic_DNA"/>
</dbReference>
<dbReference type="GO" id="GO:0016192">
    <property type="term" value="P:vesicle-mediated transport"/>
    <property type="evidence" value="ECO:0007669"/>
    <property type="project" value="InterPro"/>
</dbReference>
<proteinExistence type="predicted"/>
<gene>
    <name evidence="1" type="ORF">AQUCO_01400838v1</name>
</gene>
<protein>
    <submittedName>
        <fullName evidence="1">Uncharacterized protein</fullName>
    </submittedName>
</protein>
<dbReference type="Proteomes" id="UP000230069">
    <property type="component" value="Unassembled WGS sequence"/>
</dbReference>
<dbReference type="InParanoid" id="A0A2G5DYC2"/>
<evidence type="ECO:0000313" key="1">
    <source>
        <dbReference type="EMBL" id="PIA48523.1"/>
    </source>
</evidence>
<dbReference type="PANTHER" id="PTHR47021:SF4">
    <property type="entry name" value="ADP-RIBOSYLATION FACTOR GTPASE-ACTIVATING PROTEIN AGD6-RELATED"/>
    <property type="match status" value="1"/>
</dbReference>
<evidence type="ECO:0000313" key="2">
    <source>
        <dbReference type="Proteomes" id="UP000230069"/>
    </source>
</evidence>
<sequence>MYSWSEIQLKKMEAGGNDKLNNFLSQYGCLKELISLLNDSFVNNLTSLVDRTTCNILKEKSVSSSGDFESGGINRSESLMKLKIQKKKVKVRK</sequence>
<dbReference type="GO" id="GO:0005096">
    <property type="term" value="F:GTPase activator activity"/>
    <property type="evidence" value="ECO:0007669"/>
    <property type="project" value="InterPro"/>
</dbReference>
<dbReference type="OrthoDB" id="983479at2759"/>
<dbReference type="STRING" id="218851.A0A2G5DYC2"/>
<dbReference type="InterPro" id="IPR044519">
    <property type="entry name" value="ARF_GAP_AGD6/7"/>
</dbReference>
<dbReference type="PANTHER" id="PTHR47021">
    <property type="entry name" value="ADP-RIBOSYLATION FACTOR GTPASE-ACTIVATING PROTEIN AGD6-RELATED"/>
    <property type="match status" value="1"/>
</dbReference>
<organism evidence="1 2">
    <name type="scientific">Aquilegia coerulea</name>
    <name type="common">Rocky mountain columbine</name>
    <dbReference type="NCBI Taxonomy" id="218851"/>
    <lineage>
        <taxon>Eukaryota</taxon>
        <taxon>Viridiplantae</taxon>
        <taxon>Streptophyta</taxon>
        <taxon>Embryophyta</taxon>
        <taxon>Tracheophyta</taxon>
        <taxon>Spermatophyta</taxon>
        <taxon>Magnoliopsida</taxon>
        <taxon>Ranunculales</taxon>
        <taxon>Ranunculaceae</taxon>
        <taxon>Thalictroideae</taxon>
        <taxon>Aquilegia</taxon>
    </lineage>
</organism>
<name>A0A2G5DYC2_AQUCA</name>
<keyword evidence="2" id="KW-1185">Reference proteome</keyword>